<gene>
    <name evidence="15" type="primary">CSMD1</name>
    <name evidence="15" type="ORF">L345_06558</name>
</gene>
<evidence type="ECO:0000256" key="5">
    <source>
        <dbReference type="ARBA" id="ARBA00022737"/>
    </source>
</evidence>
<feature type="domain" description="Sushi" evidence="14">
    <location>
        <begin position="1427"/>
        <end position="1486"/>
    </location>
</feature>
<evidence type="ECO:0000256" key="11">
    <source>
        <dbReference type="PROSITE-ProRule" id="PRU00302"/>
    </source>
</evidence>
<feature type="domain" description="Sushi" evidence="14">
    <location>
        <begin position="256"/>
        <end position="315"/>
    </location>
</feature>
<evidence type="ECO:0000256" key="8">
    <source>
        <dbReference type="ARBA" id="ARBA00023157"/>
    </source>
</evidence>
<dbReference type="FunFam" id="2.10.70.10:FF:000011">
    <property type="entry name" value="CUB and sushi domain-containing protein 3 isoform A"/>
    <property type="match status" value="4"/>
</dbReference>
<comment type="caution">
    <text evidence="11">Lacks conserved residue(s) required for the propagation of feature annotation.</text>
</comment>
<feature type="domain" description="CUB" evidence="13">
    <location>
        <begin position="317"/>
        <end position="428"/>
    </location>
</feature>
<evidence type="ECO:0000256" key="6">
    <source>
        <dbReference type="ARBA" id="ARBA00022989"/>
    </source>
</evidence>
<feature type="domain" description="CUB" evidence="13">
    <location>
        <begin position="490"/>
        <end position="601"/>
    </location>
</feature>
<dbReference type="Pfam" id="PF00431">
    <property type="entry name" value="CUB"/>
    <property type="match status" value="4"/>
</dbReference>
<feature type="disulfide bond" evidence="11">
    <location>
        <begin position="1335"/>
        <end position="1362"/>
    </location>
</feature>
<protein>
    <submittedName>
        <fullName evidence="15">CUB and sushi domain-containing protein 1</fullName>
    </submittedName>
</protein>
<feature type="domain" description="Sushi" evidence="14">
    <location>
        <begin position="1136"/>
        <end position="1194"/>
    </location>
</feature>
<dbReference type="InterPro" id="IPR051277">
    <property type="entry name" value="SEZ6_CSMD_C4BPB_Regulators"/>
</dbReference>
<dbReference type="FunFam" id="2.60.120.290:FF:000001">
    <property type="entry name" value="CUB and sushi domain-containing protein 3 isoform X1"/>
    <property type="match status" value="3"/>
</dbReference>
<keyword evidence="7 12" id="KW-0472">Membrane</keyword>
<dbReference type="EMBL" id="AZIM01001224">
    <property type="protein sequence ID" value="ETE67653.1"/>
    <property type="molecule type" value="Genomic_DNA"/>
</dbReference>
<evidence type="ECO:0000259" key="14">
    <source>
        <dbReference type="PROSITE" id="PS50923"/>
    </source>
</evidence>
<name>V8P159_OPHHA</name>
<feature type="domain" description="Sushi" evidence="14">
    <location>
        <begin position="1017"/>
        <end position="1074"/>
    </location>
</feature>
<feature type="disulfide bond" evidence="11">
    <location>
        <begin position="877"/>
        <end position="904"/>
    </location>
</feature>
<feature type="domain" description="Sushi" evidence="14">
    <location>
        <begin position="849"/>
        <end position="906"/>
    </location>
</feature>
<keyword evidence="9" id="KW-0325">Glycoprotein</keyword>
<feature type="transmembrane region" description="Helical" evidence="12">
    <location>
        <begin position="1642"/>
        <end position="1663"/>
    </location>
</feature>
<keyword evidence="8 11" id="KW-1015">Disulfide bond</keyword>
<feature type="domain" description="Sushi" evidence="14">
    <location>
        <begin position="84"/>
        <end position="143"/>
    </location>
</feature>
<evidence type="ECO:0000256" key="7">
    <source>
        <dbReference type="ARBA" id="ARBA00023136"/>
    </source>
</evidence>
<dbReference type="Gene3D" id="2.60.120.290">
    <property type="entry name" value="Spermadhesin, CUB domain"/>
    <property type="match status" value="4"/>
</dbReference>
<keyword evidence="16" id="KW-1185">Reference proteome</keyword>
<evidence type="ECO:0000256" key="1">
    <source>
        <dbReference type="ARBA" id="ARBA00004370"/>
    </source>
</evidence>
<evidence type="ECO:0000256" key="3">
    <source>
        <dbReference type="ARBA" id="ARBA00022692"/>
    </source>
</evidence>
<dbReference type="InterPro" id="IPR035976">
    <property type="entry name" value="Sushi/SCR/CCP_sf"/>
</dbReference>
<dbReference type="PANTHER" id="PTHR45656">
    <property type="entry name" value="PROTEIN CBR-CLEC-78"/>
    <property type="match status" value="1"/>
</dbReference>
<evidence type="ECO:0000313" key="16">
    <source>
        <dbReference type="Proteomes" id="UP000018936"/>
    </source>
</evidence>
<keyword evidence="3 12" id="KW-0812">Transmembrane</keyword>
<evidence type="ECO:0000256" key="4">
    <source>
        <dbReference type="ARBA" id="ARBA00022729"/>
    </source>
</evidence>
<feature type="domain" description="CUB" evidence="13">
    <location>
        <begin position="145"/>
        <end position="253"/>
    </location>
</feature>
<sequence length="1718" mass="188183">MFNEHSVVWFSQIQVINFATEHNWDSLEIYDGGDMTAPRLGSFSGTTVPALLNSTSNQLYLHFHSDISVAAAGFHLEYKTVGLASCPEPIIPSNGFKIGDRYMVNDVLSFQCEPGYTLQGRSHISCMPGTVRRWNYPSPLCIAKCGGTLTNMAGVILSPGFPGNYPSNLGCTWKILLPIGYGAHLQFLNFSTEANHDFLEIQNGPYHTSSMIGQFSGTDLPPSLLSTTHETLIHFYSDHSENRHGFKFAYQGYELQNCPDPPPFYNGYIINSDYSVGQSISFECYPGYVLIGHSVLTCHHGINRNWNHPFPKCEAPCGYNVTSQNGTVYSPGFPDEYPNSKDCTWLITVAQGHGIYINFTLLQTELVNDYIAVWDGPDQNSPQLGVFSGNTALETAFSSSNQVLLKFHSDFSTGGFFVLNFHAYQLKKCQSPPVVPHAELLAEDDDFEIGDFAKYKCHPGYTLVGNDMTFCKLKDQLQFEGSPPVCEAQCPANEIHTESSGVILSPGYPGNYLNSQTCAWTLKVEPNYNITVFVESFQSEKQFDELEIFDGSSGQSPVLVALSGNHTGQLNYTSKSNQLYLRWSTDHATTKKGFKIRYSAPYCSLNHIVKNGGIVNKTKGTVGSIIRYYCKSGYSIIGHSNATCRHHPNGMYQWDSPPPLCQAVSCGIPESPGNGSVWGNEFILGSRVIFECNEGFKLESSQQATAVCQEDGLWSNKGRPPVCKPVICPSIESRLSEHIIWRLISGSVNEFGAQIMLSCSPGYCLEGQRLIMCTTNGTWSDTNERPMCKVISCGSLPSPPNGNKIGTMIIYGATAIFTCNTGYTLVGSHVRECLANGLWSGTETQCLAGHCGSPDPIVNGHISGDGFSYRDTVVYQCNPGFRLVGTSVRICLQDHKWSGQTPVCVPITCGHPGNPLHGVTNGSEFNLNDVVNFTCNMGYLLQGASRAQCRSNGQWSSSLPTCQVVNCSDPGFVENSIRHGQQNFPESFKYGSSVIYHCKKGFYLLGSSTVTCKSNAISCGHPGVPTNAILSGDKFTFGSIVQYSCTERQTLLGNASRVCQENSRWSGTLPHCSGNNPGYCDDPGMPSHGSRLGDEFKIKSLIRFSCEMGYQLRGSPERTCLLNGSWSGLQPVCEAVSCGNPGTPANGKIIYSDGISFSSSVIYACWEGYKTSGLTTRHCTANGTWTGNAPDCTVISCGDPGELANGIQFGNDFSFNKTITYQCNPGYLMETVGASIIRCTKDGTWNHIITCGPPPQVLYGKVEGSDFHWASSISYSCADGYHLSNSAILSCEGRGVWRGEIPQCLPVFCGEPGVPANGRLNGKSFTYRSEITFQCRPSLLLIGSSRRVCQADGTWSGIQPTCIDPAHNSCPDPGTPHYGIQNSSTGYEVGSRVFFRCRKGYHIQGSTTRTCLSNLTWSGIQPECIPHGCRQPETPVNVDVKAIDLPTLGYTLVYTCQPGFFLAGGSEHRTCKPDMKWTGKSPVCKSKGVREVNETVTKTPVPSDVFFINSLWKGFYEHLGKRQVATLTVDWFNATSSKVNATFIDASSMQLKLSGTYKKEEAHLLLKVYHVKNPKESFVNKLENDKWALDGYVSSGLERGVFTYQGDIHGKDFGKFMFQRESPLNVDADHSNHSYGTNSSSVAAAILVPFFALILSGFAFYLYKHRTRPKVQYNGYAGHENSNGQASFENPMYDTNLKPTEAKAVRFDTTLNTVCTVV</sequence>
<dbReference type="PROSITE" id="PS01180">
    <property type="entry name" value="CUB"/>
    <property type="match status" value="4"/>
</dbReference>
<feature type="domain" description="Sushi" evidence="14">
    <location>
        <begin position="601"/>
        <end position="663"/>
    </location>
</feature>
<dbReference type="SMART" id="SM00042">
    <property type="entry name" value="CUB"/>
    <property type="match status" value="4"/>
</dbReference>
<keyword evidence="5" id="KW-0677">Repeat</keyword>
<dbReference type="InterPro" id="IPR000436">
    <property type="entry name" value="Sushi_SCR_CCP_dom"/>
</dbReference>
<dbReference type="PROSITE" id="PS50923">
    <property type="entry name" value="SUSHI"/>
    <property type="match status" value="17"/>
</dbReference>
<dbReference type="SUPFAM" id="SSF49854">
    <property type="entry name" value="Spermadhesin, CUB domain"/>
    <property type="match status" value="4"/>
</dbReference>
<dbReference type="InterPro" id="IPR035914">
    <property type="entry name" value="Sperma_CUB_dom_sf"/>
</dbReference>
<feature type="domain" description="Sushi" evidence="14">
    <location>
        <begin position="1078"/>
        <end position="1135"/>
    </location>
</feature>
<feature type="domain" description="Sushi" evidence="14">
    <location>
        <begin position="726"/>
        <end position="790"/>
    </location>
</feature>
<dbReference type="FunFam" id="2.10.70.10:FF:000062">
    <property type="entry name" value="CUB and Sushi multiple domains 3"/>
    <property type="match status" value="1"/>
</dbReference>
<dbReference type="GO" id="GO:0016020">
    <property type="term" value="C:membrane"/>
    <property type="evidence" value="ECO:0007669"/>
    <property type="project" value="UniProtKB-SubCell"/>
</dbReference>
<keyword evidence="2 11" id="KW-0768">Sushi</keyword>
<dbReference type="Gene3D" id="2.10.70.10">
    <property type="entry name" value="Complement Module, domain 1"/>
    <property type="match status" value="18"/>
</dbReference>
<feature type="disulfide bond" evidence="11">
    <location>
        <begin position="935"/>
        <end position="962"/>
    </location>
</feature>
<comment type="similarity">
    <text evidence="10">Belongs to the CSMD family.</text>
</comment>
<dbReference type="FunFam" id="2.10.70.10:FF:000002">
    <property type="entry name" value="CUB and Sushi multiple domains 3"/>
    <property type="match status" value="2"/>
</dbReference>
<keyword evidence="4" id="KW-0732">Signal</keyword>
<dbReference type="CDD" id="cd00041">
    <property type="entry name" value="CUB"/>
    <property type="match status" value="4"/>
</dbReference>
<feature type="domain" description="CUB" evidence="13">
    <location>
        <begin position="1"/>
        <end position="81"/>
    </location>
</feature>
<dbReference type="PANTHER" id="PTHR45656:SF3">
    <property type="entry name" value="CUB AND SUSHI DOMAIN-CONTAINING PROTEIN 1"/>
    <property type="match status" value="1"/>
</dbReference>
<dbReference type="SUPFAM" id="SSF57535">
    <property type="entry name" value="Complement control module/SCR domain"/>
    <property type="match status" value="18"/>
</dbReference>
<comment type="subcellular location">
    <subcellularLocation>
        <location evidence="1">Membrane</location>
    </subcellularLocation>
</comment>
<dbReference type="FunFam" id="2.10.70.10:FF:000014">
    <property type="entry name" value="Membrane cofactor protein"/>
    <property type="match status" value="1"/>
</dbReference>
<evidence type="ECO:0000256" key="12">
    <source>
        <dbReference type="SAM" id="Phobius"/>
    </source>
</evidence>
<feature type="disulfide bond" evidence="11">
    <location>
        <begin position="1045"/>
        <end position="1072"/>
    </location>
</feature>
<dbReference type="InterPro" id="IPR000859">
    <property type="entry name" value="CUB_dom"/>
</dbReference>
<feature type="domain" description="Sushi" evidence="14">
    <location>
        <begin position="791"/>
        <end position="848"/>
    </location>
</feature>
<feature type="domain" description="Sushi" evidence="14">
    <location>
        <begin position="427"/>
        <end position="488"/>
    </location>
</feature>
<feature type="domain" description="Sushi" evidence="14">
    <location>
        <begin position="1195"/>
        <end position="1246"/>
    </location>
</feature>
<keyword evidence="6 12" id="KW-1133">Transmembrane helix</keyword>
<feature type="disulfide bond" evidence="11">
    <location>
        <begin position="1397"/>
        <end position="1424"/>
    </location>
</feature>
<feature type="domain" description="Sushi" evidence="14">
    <location>
        <begin position="1249"/>
        <end position="1306"/>
    </location>
</feature>
<evidence type="ECO:0000256" key="10">
    <source>
        <dbReference type="ARBA" id="ARBA00061013"/>
    </source>
</evidence>
<dbReference type="SMART" id="SM00032">
    <property type="entry name" value="CCP"/>
    <property type="match status" value="18"/>
</dbReference>
<dbReference type="Proteomes" id="UP000018936">
    <property type="component" value="Unassembled WGS sequence"/>
</dbReference>
<accession>V8P159</accession>
<feature type="domain" description="Sushi" evidence="14">
    <location>
        <begin position="1368"/>
        <end position="1426"/>
    </location>
</feature>
<feature type="domain" description="Sushi" evidence="14">
    <location>
        <begin position="1307"/>
        <end position="1364"/>
    </location>
</feature>
<proteinExistence type="inferred from homology"/>
<feature type="domain" description="Sushi" evidence="14">
    <location>
        <begin position="907"/>
        <end position="964"/>
    </location>
</feature>
<comment type="caution">
    <text evidence="15">The sequence shown here is derived from an EMBL/GenBank/DDBJ whole genome shotgun (WGS) entry which is preliminary data.</text>
</comment>
<reference evidence="15 16" key="1">
    <citation type="journal article" date="2013" name="Proc. Natl. Acad. Sci. U.S.A.">
        <title>The king cobra genome reveals dynamic gene evolution and adaptation in the snake venom system.</title>
        <authorList>
            <person name="Vonk F.J."/>
            <person name="Casewell N.R."/>
            <person name="Henkel C.V."/>
            <person name="Heimberg A.M."/>
            <person name="Jansen H.J."/>
            <person name="McCleary R.J."/>
            <person name="Kerkkamp H.M."/>
            <person name="Vos R.A."/>
            <person name="Guerreiro I."/>
            <person name="Calvete J.J."/>
            <person name="Wuster W."/>
            <person name="Woods A.E."/>
            <person name="Logan J.M."/>
            <person name="Harrison R.A."/>
            <person name="Castoe T.A."/>
            <person name="de Koning A.P."/>
            <person name="Pollock D.D."/>
            <person name="Yandell M."/>
            <person name="Calderon D."/>
            <person name="Renjifo C."/>
            <person name="Currier R.B."/>
            <person name="Salgado D."/>
            <person name="Pla D."/>
            <person name="Sanz L."/>
            <person name="Hyder A.S."/>
            <person name="Ribeiro J.M."/>
            <person name="Arntzen J.W."/>
            <person name="van den Thillart G.E."/>
            <person name="Boetzer M."/>
            <person name="Pirovano W."/>
            <person name="Dirks R.P."/>
            <person name="Spaink H.P."/>
            <person name="Duboule D."/>
            <person name="McGlinn E."/>
            <person name="Kini R.M."/>
            <person name="Richardson M.K."/>
        </authorList>
    </citation>
    <scope>NUCLEOTIDE SEQUENCE</scope>
    <source>
        <tissue evidence="15">Blood</tissue>
    </source>
</reference>
<feature type="domain" description="Sushi" evidence="14">
    <location>
        <begin position="664"/>
        <end position="725"/>
    </location>
</feature>
<evidence type="ECO:0000259" key="13">
    <source>
        <dbReference type="PROSITE" id="PS01180"/>
    </source>
</evidence>
<evidence type="ECO:0000256" key="2">
    <source>
        <dbReference type="ARBA" id="ARBA00022659"/>
    </source>
</evidence>
<dbReference type="OrthoDB" id="5804959at2759"/>
<organism evidence="15 16">
    <name type="scientific">Ophiophagus hannah</name>
    <name type="common">King cobra</name>
    <name type="synonym">Naja hannah</name>
    <dbReference type="NCBI Taxonomy" id="8665"/>
    <lineage>
        <taxon>Eukaryota</taxon>
        <taxon>Metazoa</taxon>
        <taxon>Chordata</taxon>
        <taxon>Craniata</taxon>
        <taxon>Vertebrata</taxon>
        <taxon>Euteleostomi</taxon>
        <taxon>Lepidosauria</taxon>
        <taxon>Squamata</taxon>
        <taxon>Bifurcata</taxon>
        <taxon>Unidentata</taxon>
        <taxon>Episquamata</taxon>
        <taxon>Toxicofera</taxon>
        <taxon>Serpentes</taxon>
        <taxon>Colubroidea</taxon>
        <taxon>Elapidae</taxon>
        <taxon>Elapinae</taxon>
        <taxon>Ophiophagus</taxon>
    </lineage>
</organism>
<dbReference type="CDD" id="cd00033">
    <property type="entry name" value="CCP"/>
    <property type="match status" value="18"/>
</dbReference>
<feature type="disulfide bond" evidence="11">
    <location>
        <begin position="1165"/>
        <end position="1192"/>
    </location>
</feature>
<evidence type="ECO:0000256" key="9">
    <source>
        <dbReference type="ARBA" id="ARBA00023180"/>
    </source>
</evidence>
<evidence type="ECO:0000313" key="15">
    <source>
        <dbReference type="EMBL" id="ETE67653.1"/>
    </source>
</evidence>
<feature type="non-terminal residue" evidence="15">
    <location>
        <position position="1"/>
    </location>
</feature>
<feature type="disulfide bond" evidence="11">
    <location>
        <begin position="1277"/>
        <end position="1304"/>
    </location>
</feature>
<feature type="disulfide bond" evidence="11">
    <location>
        <begin position="1106"/>
        <end position="1133"/>
    </location>
</feature>
<dbReference type="Pfam" id="PF00084">
    <property type="entry name" value="Sushi"/>
    <property type="match status" value="18"/>
</dbReference>
<feature type="disulfide bond" evidence="11">
    <location>
        <begin position="819"/>
        <end position="846"/>
    </location>
</feature>